<dbReference type="SUPFAM" id="SSF46689">
    <property type="entry name" value="Homeodomain-like"/>
    <property type="match status" value="1"/>
</dbReference>
<dbReference type="AlphaFoldDB" id="A0A0C1LI35"/>
<evidence type="ECO:0000256" key="1">
    <source>
        <dbReference type="ARBA" id="ARBA00023015"/>
    </source>
</evidence>
<keyword evidence="2 4" id="KW-0238">DNA-binding</keyword>
<dbReference type="OrthoDB" id="9798857at2"/>
<organism evidence="6 7">
    <name type="scientific">Flavihumibacter solisilvae</name>
    <dbReference type="NCBI Taxonomy" id="1349421"/>
    <lineage>
        <taxon>Bacteria</taxon>
        <taxon>Pseudomonadati</taxon>
        <taxon>Bacteroidota</taxon>
        <taxon>Chitinophagia</taxon>
        <taxon>Chitinophagales</taxon>
        <taxon>Chitinophagaceae</taxon>
        <taxon>Flavihumibacter</taxon>
    </lineage>
</organism>
<protein>
    <recommendedName>
        <fullName evidence="5">HTH tetR-type domain-containing protein</fullName>
    </recommendedName>
</protein>
<proteinExistence type="predicted"/>
<reference evidence="6 7" key="1">
    <citation type="submission" date="2014-11" db="EMBL/GenBank/DDBJ databases">
        <title>Genome sequence of Flavihumibacter solisilvae 3-3.</title>
        <authorList>
            <person name="Zhou G."/>
            <person name="Li M."/>
            <person name="Wang G."/>
        </authorList>
    </citation>
    <scope>NUCLEOTIDE SEQUENCE [LARGE SCALE GENOMIC DNA]</scope>
    <source>
        <strain evidence="6 7">3-3</strain>
    </source>
</reference>
<feature type="domain" description="HTH tetR-type" evidence="5">
    <location>
        <begin position="5"/>
        <end position="65"/>
    </location>
</feature>
<dbReference type="InterPro" id="IPR011075">
    <property type="entry name" value="TetR_C"/>
</dbReference>
<evidence type="ECO:0000313" key="7">
    <source>
        <dbReference type="Proteomes" id="UP000031408"/>
    </source>
</evidence>
<dbReference type="PRINTS" id="PR00455">
    <property type="entry name" value="HTHTETR"/>
</dbReference>
<sequence length="195" mass="21441">MTKSEKTRNFIIEKTIPIFISKGYEGTSLSDIEGATSLSKGSIYGNFANKEEVILAVLDHILLEVNATIDREVKMNISSAEKILVFGKLFNKCADLIQPAIHNASLDPGDIHTRLRQKAVTALNGWKLQLADIIKNGIESGEFRDDVDAEEAAFTLMALIEGGNMISRLAGKTLCKSVFMKSIGDYIDSMLFSHN</sequence>
<dbReference type="InterPro" id="IPR036271">
    <property type="entry name" value="Tet_transcr_reg_TetR-rel_C_sf"/>
</dbReference>
<dbReference type="GO" id="GO:0003677">
    <property type="term" value="F:DNA binding"/>
    <property type="evidence" value="ECO:0007669"/>
    <property type="project" value="UniProtKB-UniRule"/>
</dbReference>
<keyword evidence="1" id="KW-0805">Transcription regulation</keyword>
<evidence type="ECO:0000259" key="5">
    <source>
        <dbReference type="PROSITE" id="PS50977"/>
    </source>
</evidence>
<dbReference type="Gene3D" id="1.10.357.10">
    <property type="entry name" value="Tetracycline Repressor, domain 2"/>
    <property type="match status" value="1"/>
</dbReference>
<comment type="caution">
    <text evidence="6">The sequence shown here is derived from an EMBL/GenBank/DDBJ whole genome shotgun (WGS) entry which is preliminary data.</text>
</comment>
<keyword evidence="3" id="KW-0804">Transcription</keyword>
<evidence type="ECO:0000256" key="3">
    <source>
        <dbReference type="ARBA" id="ARBA00023163"/>
    </source>
</evidence>
<dbReference type="STRING" id="1349421.OI18_09025"/>
<dbReference type="SUPFAM" id="SSF48498">
    <property type="entry name" value="Tetracyclin repressor-like, C-terminal domain"/>
    <property type="match status" value="1"/>
</dbReference>
<accession>A0A0C1LI35</accession>
<dbReference type="PROSITE" id="PS50977">
    <property type="entry name" value="HTH_TETR_2"/>
    <property type="match status" value="1"/>
</dbReference>
<dbReference type="InterPro" id="IPR001647">
    <property type="entry name" value="HTH_TetR"/>
</dbReference>
<keyword evidence="7" id="KW-1185">Reference proteome</keyword>
<dbReference type="Pfam" id="PF00440">
    <property type="entry name" value="TetR_N"/>
    <property type="match status" value="1"/>
</dbReference>
<evidence type="ECO:0000256" key="2">
    <source>
        <dbReference type="ARBA" id="ARBA00023125"/>
    </source>
</evidence>
<dbReference type="EMBL" id="JSVC01000009">
    <property type="protein sequence ID" value="KIC95013.1"/>
    <property type="molecule type" value="Genomic_DNA"/>
</dbReference>
<feature type="DNA-binding region" description="H-T-H motif" evidence="4">
    <location>
        <begin position="28"/>
        <end position="47"/>
    </location>
</feature>
<dbReference type="PANTHER" id="PTHR47506">
    <property type="entry name" value="TRANSCRIPTIONAL REGULATORY PROTEIN"/>
    <property type="match status" value="1"/>
</dbReference>
<gene>
    <name evidence="6" type="ORF">OI18_09025</name>
</gene>
<dbReference type="InterPro" id="IPR009057">
    <property type="entry name" value="Homeodomain-like_sf"/>
</dbReference>
<dbReference type="PANTHER" id="PTHR47506:SF3">
    <property type="entry name" value="HTH-TYPE TRANSCRIPTIONAL REGULATOR LMRA"/>
    <property type="match status" value="1"/>
</dbReference>
<name>A0A0C1LI35_9BACT</name>
<dbReference type="Proteomes" id="UP000031408">
    <property type="component" value="Unassembled WGS sequence"/>
</dbReference>
<dbReference type="RefSeq" id="WP_039139299.1">
    <property type="nucleotide sequence ID" value="NZ_JSVC01000009.1"/>
</dbReference>
<evidence type="ECO:0000256" key="4">
    <source>
        <dbReference type="PROSITE-ProRule" id="PRU00335"/>
    </source>
</evidence>
<evidence type="ECO:0000313" key="6">
    <source>
        <dbReference type="EMBL" id="KIC95013.1"/>
    </source>
</evidence>
<dbReference type="Pfam" id="PF16925">
    <property type="entry name" value="TetR_C_13"/>
    <property type="match status" value="1"/>
</dbReference>